<dbReference type="InterPro" id="IPR011006">
    <property type="entry name" value="CheY-like_superfamily"/>
</dbReference>
<evidence type="ECO:0000313" key="4">
    <source>
        <dbReference type="Proteomes" id="UP001183176"/>
    </source>
</evidence>
<sequence length="137" mass="14672">MSSASLTVLVYSQRANVRSDVRSAVGRRAASDTGRIEWVECANYSQLKDQLDSGDIDLAILDGDAQPSGGVGLCRQFKNELADCPPMIVLIARPQDRWLAAWSEADAVLLRPLDPVTAAATVADTLRAHAAAIPVVR</sequence>
<reference evidence="4" key="1">
    <citation type="submission" date="2023-07" db="EMBL/GenBank/DDBJ databases">
        <title>30 novel species of actinomycetes from the DSMZ collection.</title>
        <authorList>
            <person name="Nouioui I."/>
        </authorList>
    </citation>
    <scope>NUCLEOTIDE SEQUENCE [LARGE SCALE GENOMIC DNA]</scope>
    <source>
        <strain evidence="4">DSM 44399</strain>
    </source>
</reference>
<feature type="domain" description="Response regulatory" evidence="2">
    <location>
        <begin position="7"/>
        <end position="126"/>
    </location>
</feature>
<gene>
    <name evidence="3" type="ORF">RM423_08190</name>
</gene>
<evidence type="ECO:0000313" key="3">
    <source>
        <dbReference type="EMBL" id="MDT0261374.1"/>
    </source>
</evidence>
<keyword evidence="4" id="KW-1185">Reference proteome</keyword>
<dbReference type="Proteomes" id="UP001183176">
    <property type="component" value="Unassembled WGS sequence"/>
</dbReference>
<comment type="caution">
    <text evidence="3">The sequence shown here is derived from an EMBL/GenBank/DDBJ whole genome shotgun (WGS) entry which is preliminary data.</text>
</comment>
<name>A0ABU2J8R2_9ACTN</name>
<organism evidence="3 4">
    <name type="scientific">Jatrophihabitans lederbergiae</name>
    <dbReference type="NCBI Taxonomy" id="3075547"/>
    <lineage>
        <taxon>Bacteria</taxon>
        <taxon>Bacillati</taxon>
        <taxon>Actinomycetota</taxon>
        <taxon>Actinomycetes</taxon>
        <taxon>Jatrophihabitantales</taxon>
        <taxon>Jatrophihabitantaceae</taxon>
        <taxon>Jatrophihabitans</taxon>
    </lineage>
</organism>
<dbReference type="SUPFAM" id="SSF52172">
    <property type="entry name" value="CheY-like"/>
    <property type="match status" value="1"/>
</dbReference>
<evidence type="ECO:0000256" key="1">
    <source>
        <dbReference type="PROSITE-ProRule" id="PRU00169"/>
    </source>
</evidence>
<keyword evidence="1" id="KW-0597">Phosphoprotein</keyword>
<dbReference type="InterPro" id="IPR001789">
    <property type="entry name" value="Sig_transdc_resp-reg_receiver"/>
</dbReference>
<dbReference type="RefSeq" id="WP_311422530.1">
    <property type="nucleotide sequence ID" value="NZ_JAVREH010000007.1"/>
</dbReference>
<feature type="modified residue" description="4-aspartylphosphate" evidence="1">
    <location>
        <position position="62"/>
    </location>
</feature>
<dbReference type="EMBL" id="JAVREH010000007">
    <property type="protein sequence ID" value="MDT0261374.1"/>
    <property type="molecule type" value="Genomic_DNA"/>
</dbReference>
<proteinExistence type="predicted"/>
<evidence type="ECO:0000259" key="2">
    <source>
        <dbReference type="PROSITE" id="PS50110"/>
    </source>
</evidence>
<dbReference type="Gene3D" id="3.40.50.2300">
    <property type="match status" value="1"/>
</dbReference>
<accession>A0ABU2J8R2</accession>
<dbReference type="PROSITE" id="PS50110">
    <property type="entry name" value="RESPONSE_REGULATORY"/>
    <property type="match status" value="1"/>
</dbReference>
<protein>
    <recommendedName>
        <fullName evidence="2">Response regulatory domain-containing protein</fullName>
    </recommendedName>
</protein>